<feature type="transmembrane region" description="Helical" evidence="12">
    <location>
        <begin position="80"/>
        <end position="98"/>
    </location>
</feature>
<evidence type="ECO:0000256" key="4">
    <source>
        <dbReference type="ARBA" id="ARBA00022475"/>
    </source>
</evidence>
<feature type="transmembrane region" description="Helical" evidence="12">
    <location>
        <begin position="385"/>
        <end position="407"/>
    </location>
</feature>
<evidence type="ECO:0000256" key="10">
    <source>
        <dbReference type="ARBA" id="ARBA00023201"/>
    </source>
</evidence>
<dbReference type="Pfam" id="PF00474">
    <property type="entry name" value="SSF"/>
    <property type="match status" value="1"/>
</dbReference>
<feature type="transmembrane region" description="Helical" evidence="12">
    <location>
        <begin position="152"/>
        <end position="168"/>
    </location>
</feature>
<reference evidence="13 14" key="1">
    <citation type="submission" date="2020-09" db="EMBL/GenBank/DDBJ databases">
        <title>Draft genome of Gelidibacter salicanalis PAMC21136.</title>
        <authorList>
            <person name="Park H."/>
        </authorList>
    </citation>
    <scope>NUCLEOTIDE SEQUENCE [LARGE SCALE GENOMIC DNA]</scope>
    <source>
        <strain evidence="13 14">PAMC21136</strain>
    </source>
</reference>
<evidence type="ECO:0000256" key="11">
    <source>
        <dbReference type="RuleBase" id="RU362091"/>
    </source>
</evidence>
<dbReference type="GO" id="GO:0005886">
    <property type="term" value="C:plasma membrane"/>
    <property type="evidence" value="ECO:0007669"/>
    <property type="project" value="UniProtKB-SubCell"/>
</dbReference>
<dbReference type="PANTHER" id="PTHR42985:SF47">
    <property type="entry name" value="INTEGRAL MEMBRANE TRANSPORT PROTEIN"/>
    <property type="match status" value="1"/>
</dbReference>
<feature type="transmembrane region" description="Helical" evidence="12">
    <location>
        <begin position="6"/>
        <end position="23"/>
    </location>
</feature>
<feature type="transmembrane region" description="Helical" evidence="12">
    <location>
        <begin position="526"/>
        <end position="547"/>
    </location>
</feature>
<evidence type="ECO:0000256" key="12">
    <source>
        <dbReference type="SAM" id="Phobius"/>
    </source>
</evidence>
<evidence type="ECO:0000256" key="6">
    <source>
        <dbReference type="ARBA" id="ARBA00022989"/>
    </source>
</evidence>
<name>A0A934NEC2_9FLAO</name>
<dbReference type="PANTHER" id="PTHR42985">
    <property type="entry name" value="SODIUM-COUPLED MONOCARBOXYLATE TRANSPORTER"/>
    <property type="match status" value="1"/>
</dbReference>
<keyword evidence="9 12" id="KW-0472">Membrane</keyword>
<evidence type="ECO:0000256" key="3">
    <source>
        <dbReference type="ARBA" id="ARBA00022448"/>
    </source>
</evidence>
<feature type="transmembrane region" description="Helical" evidence="12">
    <location>
        <begin position="336"/>
        <end position="354"/>
    </location>
</feature>
<accession>A0A934NEC2</accession>
<evidence type="ECO:0000256" key="5">
    <source>
        <dbReference type="ARBA" id="ARBA00022692"/>
    </source>
</evidence>
<feature type="transmembrane region" description="Helical" evidence="12">
    <location>
        <begin position="180"/>
        <end position="198"/>
    </location>
</feature>
<dbReference type="GO" id="GO:0015293">
    <property type="term" value="F:symporter activity"/>
    <property type="evidence" value="ECO:0007669"/>
    <property type="project" value="TreeGrafter"/>
</dbReference>
<feature type="transmembrane region" description="Helical" evidence="12">
    <location>
        <begin position="473"/>
        <end position="497"/>
    </location>
</feature>
<keyword evidence="8" id="KW-0406">Ion transport</keyword>
<evidence type="ECO:0000313" key="13">
    <source>
        <dbReference type="EMBL" id="MBJ7882555.1"/>
    </source>
</evidence>
<evidence type="ECO:0000256" key="7">
    <source>
        <dbReference type="ARBA" id="ARBA00023053"/>
    </source>
</evidence>
<keyword evidence="4" id="KW-1003">Cell membrane</keyword>
<dbReference type="PROSITE" id="PS50283">
    <property type="entry name" value="NA_SOLUT_SYMP_3"/>
    <property type="match status" value="1"/>
</dbReference>
<proteinExistence type="inferred from homology"/>
<dbReference type="InterPro" id="IPR038377">
    <property type="entry name" value="Na/Glc_symporter_sf"/>
</dbReference>
<feature type="transmembrane region" description="Helical" evidence="12">
    <location>
        <begin position="445"/>
        <end position="461"/>
    </location>
</feature>
<dbReference type="Gene3D" id="1.20.1730.10">
    <property type="entry name" value="Sodium/glucose cotransporter"/>
    <property type="match status" value="1"/>
</dbReference>
<comment type="subcellular location">
    <subcellularLocation>
        <location evidence="1">Cell membrane</location>
        <topology evidence="1">Multi-pass membrane protein</topology>
    </subcellularLocation>
</comment>
<comment type="similarity">
    <text evidence="2 11">Belongs to the sodium:solute symporter (SSF) (TC 2.A.21) family.</text>
</comment>
<dbReference type="EMBL" id="JAEHJZ010000049">
    <property type="protein sequence ID" value="MBJ7882555.1"/>
    <property type="molecule type" value="Genomic_DNA"/>
</dbReference>
<dbReference type="Proteomes" id="UP000662373">
    <property type="component" value="Unassembled WGS sequence"/>
</dbReference>
<keyword evidence="14" id="KW-1185">Reference proteome</keyword>
<gene>
    <name evidence="13" type="ORF">JEM65_18120</name>
</gene>
<keyword evidence="3" id="KW-0813">Transport</keyword>
<protein>
    <submittedName>
        <fullName evidence="13">Sodium/solute symporter</fullName>
    </submittedName>
</protein>
<keyword evidence="5 12" id="KW-0812">Transmembrane</keyword>
<feature type="transmembrane region" description="Helical" evidence="12">
    <location>
        <begin position="271"/>
        <end position="299"/>
    </location>
</feature>
<comment type="caution">
    <text evidence="13">The sequence shown here is derived from an EMBL/GenBank/DDBJ whole genome shotgun (WGS) entry which is preliminary data.</text>
</comment>
<evidence type="ECO:0000256" key="9">
    <source>
        <dbReference type="ARBA" id="ARBA00023136"/>
    </source>
</evidence>
<feature type="transmembrane region" description="Helical" evidence="12">
    <location>
        <begin position="119"/>
        <end position="146"/>
    </location>
</feature>
<keyword evidence="7" id="KW-0915">Sodium</keyword>
<evidence type="ECO:0000256" key="1">
    <source>
        <dbReference type="ARBA" id="ARBA00004651"/>
    </source>
</evidence>
<feature type="transmembrane region" description="Helical" evidence="12">
    <location>
        <begin position="413"/>
        <end position="438"/>
    </location>
</feature>
<sequence>MNWLDYSIVILYIGFFLGMGFFFKDNKDSKDYFLGGKSMSWFPLSLSTMATQLSAISFISAPAFVGLKVGGGMKWLSFEFAVPLAMIFIMIVIIPPLFKSGVVSIYEFVEKRFHASTRLVLSIVFQISRALATGVMVYAVAIILQAVLDIDFVYTILIISIITIVYSWQGGMKAVVYGDAIQMIVLFAGLIICLYYGWNLLQEHGGLPQGFDPERLKVIDYNLGIGEGNEYGILPMLLGGLFLYASYYGCDQTQAQRMLSAKNEKTIRQLLLANGLLRFPVVLIYCTMGLVIGGLVSIAPDFLNEISLTTQKYFPEEYAITGMKVDLMLPVFIIKYLPHGLIGILMVGILSAAMSSLSSTVNSLSAVTVEDIFNRGKVKLSNKKYMFISKGSVVFWGVVCIASAFLFGGSKSAVIEIINAVSSVFYGPVLVTFVLAFFSKKVNHIGMNAGIISAVVVNLILSKTMQQIFNIDLGIHIFWIWLNVTGVIISLVVAYVVSAFTKNVEVKEISNFNVAIKKEDFMVKEVYILVVFFIAILIFSYFIPTIFS</sequence>
<evidence type="ECO:0000256" key="2">
    <source>
        <dbReference type="ARBA" id="ARBA00006434"/>
    </source>
</evidence>
<feature type="transmembrane region" description="Helical" evidence="12">
    <location>
        <begin position="231"/>
        <end position="250"/>
    </location>
</feature>
<organism evidence="13 14">
    <name type="scientific">Gelidibacter salicanalis</name>
    <dbReference type="NCBI Taxonomy" id="291193"/>
    <lineage>
        <taxon>Bacteria</taxon>
        <taxon>Pseudomonadati</taxon>
        <taxon>Bacteroidota</taxon>
        <taxon>Flavobacteriia</taxon>
        <taxon>Flavobacteriales</taxon>
        <taxon>Flavobacteriaceae</taxon>
        <taxon>Gelidibacter</taxon>
    </lineage>
</organism>
<dbReference type="InterPro" id="IPR001734">
    <property type="entry name" value="Na/solute_symporter"/>
</dbReference>
<feature type="transmembrane region" description="Helical" evidence="12">
    <location>
        <begin position="44"/>
        <end position="65"/>
    </location>
</feature>
<dbReference type="InterPro" id="IPR051163">
    <property type="entry name" value="Sodium:Solute_Symporter_SSF"/>
</dbReference>
<dbReference type="NCBIfam" id="TIGR00813">
    <property type="entry name" value="sss"/>
    <property type="match status" value="1"/>
</dbReference>
<dbReference type="RefSeq" id="WP_199602731.1">
    <property type="nucleotide sequence ID" value="NZ_JAEHJZ010000049.1"/>
</dbReference>
<dbReference type="AlphaFoldDB" id="A0A934NEC2"/>
<evidence type="ECO:0000256" key="8">
    <source>
        <dbReference type="ARBA" id="ARBA00023065"/>
    </source>
</evidence>
<keyword evidence="10" id="KW-0739">Sodium transport</keyword>
<evidence type="ECO:0000313" key="14">
    <source>
        <dbReference type="Proteomes" id="UP000662373"/>
    </source>
</evidence>
<keyword evidence="6 12" id="KW-1133">Transmembrane helix</keyword>
<dbReference type="GO" id="GO:0006814">
    <property type="term" value="P:sodium ion transport"/>
    <property type="evidence" value="ECO:0007669"/>
    <property type="project" value="UniProtKB-KW"/>
</dbReference>